<sequence length="412" mass="46155">MTRIFFLFFFVTSSTWAAVVGVDVDVHEDVLDGKSWGLAGPYEKLIGMMHFEVDPSNSANEMIVDIEYAPTNDEGKVEFSANFVLIKPKQMQRGNGAVVVGVANRGTRRMLTFFNHGSDENEEWDAVNPTTEENFGDGFLMQQGFTLLWVGWQFDVPLSRPYGSRVFVPQVAPDSFIEGLVRSDFVVREKVFDRTLADRNHVPYPVSDPNAAESVLTVRDSVEGDRQRIPKDQWDFARLENGEVIPDMTRVYLESGFEPHRIYEVVYKAGNPEVIGLGLAALRDAASFFKHGFSEELSISVDSINHAIGYGMSQPGRTLRTLVYMGFNEDEQHRKAFDGVIAQIGGAARGSFNLRFGQASRDAHPFLNFFYPTDIFPFTDIEQTDPITGQTGGMLSHVPEEFVPKVYNVNSS</sequence>
<accession>A0A382IAQ4</accession>
<gene>
    <name evidence="1" type="ORF">METZ01_LOCUS248857</name>
</gene>
<dbReference type="AlphaFoldDB" id="A0A382IAQ4"/>
<name>A0A382IAQ4_9ZZZZ</name>
<protein>
    <submittedName>
        <fullName evidence="1">Uncharacterized protein</fullName>
    </submittedName>
</protein>
<proteinExistence type="predicted"/>
<reference evidence="1" key="1">
    <citation type="submission" date="2018-05" db="EMBL/GenBank/DDBJ databases">
        <authorList>
            <person name="Lanie J.A."/>
            <person name="Ng W.-L."/>
            <person name="Kazmierczak K.M."/>
            <person name="Andrzejewski T.M."/>
            <person name="Davidsen T.M."/>
            <person name="Wayne K.J."/>
            <person name="Tettelin H."/>
            <person name="Glass J.I."/>
            <person name="Rusch D."/>
            <person name="Podicherti R."/>
            <person name="Tsui H.-C.T."/>
            <person name="Winkler M.E."/>
        </authorList>
    </citation>
    <scope>NUCLEOTIDE SEQUENCE</scope>
</reference>
<evidence type="ECO:0000313" key="1">
    <source>
        <dbReference type="EMBL" id="SVB96003.1"/>
    </source>
</evidence>
<feature type="non-terminal residue" evidence="1">
    <location>
        <position position="412"/>
    </location>
</feature>
<organism evidence="1">
    <name type="scientific">marine metagenome</name>
    <dbReference type="NCBI Taxonomy" id="408172"/>
    <lineage>
        <taxon>unclassified sequences</taxon>
        <taxon>metagenomes</taxon>
        <taxon>ecological metagenomes</taxon>
    </lineage>
</organism>
<dbReference type="EMBL" id="UINC01065886">
    <property type="protein sequence ID" value="SVB96003.1"/>
    <property type="molecule type" value="Genomic_DNA"/>
</dbReference>